<dbReference type="Proteomes" id="UP001238450">
    <property type="component" value="Unassembled WGS sequence"/>
</dbReference>
<evidence type="ECO:0000313" key="1">
    <source>
        <dbReference type="EMBL" id="MDQ0418700.1"/>
    </source>
</evidence>
<keyword evidence="2" id="KW-1185">Reference proteome</keyword>
<proteinExistence type="predicted"/>
<dbReference type="EMBL" id="JAUSUV010000016">
    <property type="protein sequence ID" value="MDQ0418700.1"/>
    <property type="molecule type" value="Genomic_DNA"/>
</dbReference>
<dbReference type="AlphaFoldDB" id="A0AAJ1TGY3"/>
<evidence type="ECO:0000313" key="2">
    <source>
        <dbReference type="Proteomes" id="UP001238450"/>
    </source>
</evidence>
<reference evidence="1 2" key="1">
    <citation type="submission" date="2023-07" db="EMBL/GenBank/DDBJ databases">
        <title>Genomic Encyclopedia of Type Strains, Phase IV (KMG-IV): sequencing the most valuable type-strain genomes for metagenomic binning, comparative biology and taxonomic classification.</title>
        <authorList>
            <person name="Goeker M."/>
        </authorList>
    </citation>
    <scope>NUCLEOTIDE SEQUENCE [LARGE SCALE GENOMIC DNA]</scope>
    <source>
        <strain evidence="1 2">DSM 46876</strain>
    </source>
</reference>
<comment type="caution">
    <text evidence="1">The sequence shown here is derived from an EMBL/GenBank/DDBJ whole genome shotgun (WGS) entry which is preliminary data.</text>
</comment>
<organism evidence="1 2">
    <name type="scientific">Croceifilum oryzae</name>
    <dbReference type="NCBI Taxonomy" id="1553429"/>
    <lineage>
        <taxon>Bacteria</taxon>
        <taxon>Bacillati</taxon>
        <taxon>Bacillota</taxon>
        <taxon>Bacilli</taxon>
        <taxon>Bacillales</taxon>
        <taxon>Thermoactinomycetaceae</taxon>
        <taxon>Croceifilum</taxon>
    </lineage>
</organism>
<gene>
    <name evidence="1" type="ORF">J2Z48_002903</name>
</gene>
<protein>
    <submittedName>
        <fullName evidence="1">Uncharacterized protein</fullName>
    </submittedName>
</protein>
<accession>A0AAJ1TGY3</accession>
<sequence>MSERSLRVLPLARSGEGWSGLAFPHPRRLTI</sequence>
<name>A0AAJ1TGY3_9BACL</name>